<dbReference type="InterPro" id="IPR045209">
    <property type="entry name" value="Rrp5"/>
</dbReference>
<dbReference type="Gene3D" id="1.25.40.10">
    <property type="entry name" value="Tetratricopeptide repeat domain"/>
    <property type="match status" value="2"/>
</dbReference>
<keyword evidence="9" id="KW-1185">Reference proteome</keyword>
<proteinExistence type="predicted"/>
<evidence type="ECO:0000313" key="9">
    <source>
        <dbReference type="Proteomes" id="UP000292082"/>
    </source>
</evidence>
<feature type="compositionally biased region" description="Basic and acidic residues" evidence="6">
    <location>
        <begin position="21"/>
        <end position="36"/>
    </location>
</feature>
<feature type="domain" description="S1 motif" evidence="7">
    <location>
        <begin position="994"/>
        <end position="1067"/>
    </location>
</feature>
<comment type="subunit">
    <text evidence="2">Associated with the spliceosome.</text>
</comment>
<dbReference type="PANTHER" id="PTHR23270:SF10">
    <property type="entry name" value="PROTEIN RRP5 HOMOLOG"/>
    <property type="match status" value="1"/>
</dbReference>
<gene>
    <name evidence="8" type="ORF">BD310DRAFT_808314</name>
</gene>
<dbReference type="SUPFAM" id="SSF50249">
    <property type="entry name" value="Nucleic acid-binding proteins"/>
    <property type="match status" value="10"/>
</dbReference>
<dbReference type="FunFam" id="2.40.50.140:FF:000155">
    <property type="entry name" value="rRNA biogenesis protein RRP5"/>
    <property type="match status" value="1"/>
</dbReference>
<dbReference type="STRING" id="114155.A0A4Q9Q840"/>
<evidence type="ECO:0000256" key="1">
    <source>
        <dbReference type="ARBA" id="ARBA00004604"/>
    </source>
</evidence>
<dbReference type="CDD" id="cd05697">
    <property type="entry name" value="S1_Rrp5_repeat_hs5"/>
    <property type="match status" value="1"/>
</dbReference>
<dbReference type="FunFam" id="1.25.40.10:FF:000727">
    <property type="entry name" value="Chromosome 1, whole genome shotgun sequence"/>
    <property type="match status" value="1"/>
</dbReference>
<feature type="compositionally biased region" description="Basic and acidic residues" evidence="6">
    <location>
        <begin position="1218"/>
        <end position="1232"/>
    </location>
</feature>
<sequence>MAAGKKRVLDEASGTPKAKKTKTEEQSKKSKDKAEKPTQPVSFLVSDDIDFPRGGGTTLTPLEVKTLRAEAAKEVDKELFAATTEKSVKRKRKSEARGSSNSAAKDGKEKAGIRIEHLNYKTLHLTRLQRVVVGMKILGQVVAVEPLALIVSLPNQLFAHVPITHISTQLTHTLESMEDVEMGNSDDEDEDSSPSGVPDLFEIFRPGQYVRAVVTAVHPPGTTDVSGLGRARDEVQKASRRVELNLVPEKVNEGVVKSDLRTGFTMSAAVKSIEDHGYILDLGMSDVSGFLSFKDAQKGSWGTEKKLHIGQLLDVAVVKMSGNGRTCNVSVDPKTISTASITEVSNVSSIVPGALVQSLVTAVQSDGLVLQVLGYFDGTIDQFHLVPGQPEVHYQVGQKVKARILYDINPSTPPRFALSLADHVVRFTTKSPSADAATTDLRNAYPIGTILEAVKVARVESERGLVVNVGSGIEGFIHISQTSDEHVPTLSASSGAWKLGMVHRARVTGYYPLDGILQLSLRASVLGQKFLQVADVQVGEVIKGTVKKLTDSALFVSISGNVDGVIWPNHYADIALKHPQKRFKPGSSLKCRVLVVDPERKRVALTAKKTLVESTLPTITQFSDAQVGVLTHAVVFKVSDKSLQVELYNNLKATVPAREASETTVPSLSSAFPIGKPVQVRITAVDPETSRITASIRQASPNYKSAIADISGVDIGDIVEGVISDVRKDKAVVALQPTQVTALLSLNNLANRREVSVAQLRSTLKTGDKLQDLVVTSRNPEKGFVLVAMKPKEKEQLVQKNQLSIDTVQPGQLVGGRVLRHARHGALVKITKAISGILHPTDACDDYENGKPFPPVDSVLKAVVISIDKERRQLSLTTRMSRLFPGQDKPIVDREITNISDLKVGETIRGFIKSVAEHGLFVTLGRDIDARVQIRELFDDYVKDWKSRFSANQLVKGRVLSVNIEKKQVELSFRSGDLKRDNQPQLTLSDLSEGQKVDGRVKKVEDYGIFIAIEGSKLSGLCHKSELSDNKDADVTLALRSFREGDKVKAVILSIDQEKRRISFGLKPSYFEERDFEQDESEDEEERESRSSSALGVVEDDDDDDDDDGGVGEDEEEVGAIEAEGDELTAGINGDEDDEADEADDEAGRMDVDLTLDLQKPSGSSSAPSTSGPKESLRLNGGFQWAAPDSSEDVEMGSDQDSDEDVQQEGKKKKKKRKEIEQDLTADMHTRAPESNSDFERLLLGSPNSSYLWVRYIAFQLQISEIDKAREIAKRALKTINFREEQEKLNVWIALLNLENVYGTEESLEATFKDAARHNDSKTIHLRMAEIFEQSDKLEKAEEQYKKTCKKFSQSSKVWSLFGEHYLKRGMLEEARKLLPRSLQSLEKRKHLKTICKFAQLEYKLGDPERGKTIFEGIVDSHPRRWDMWSIYMDMEAGQGDINSLRNLFNRVLTLKMTSHKAKSFFKKWLELERRLGDEEGAHAVKTKAIEWTQRAAGTSGES</sequence>
<feature type="compositionally biased region" description="Acidic residues" evidence="6">
    <location>
        <begin position="1074"/>
        <end position="1086"/>
    </location>
</feature>
<dbReference type="FunFam" id="2.40.50.140:FF:000148">
    <property type="entry name" value="protein RRP5 homolog isoform X1"/>
    <property type="match status" value="1"/>
</dbReference>
<feature type="domain" description="S1 motif" evidence="7">
    <location>
        <begin position="539"/>
        <end position="608"/>
    </location>
</feature>
<dbReference type="CDD" id="cd05708">
    <property type="entry name" value="S1_Rrp5_repeat_sc12"/>
    <property type="match status" value="1"/>
</dbReference>
<feature type="domain" description="S1 motif" evidence="7">
    <location>
        <begin position="134"/>
        <end position="247"/>
    </location>
</feature>
<feature type="domain" description="S1 motif" evidence="7">
    <location>
        <begin position="448"/>
        <end position="522"/>
    </location>
</feature>
<name>A0A4Q9Q840_9APHY</name>
<dbReference type="Pfam" id="PF23231">
    <property type="entry name" value="HAT_Syf1_CNRKL1_C"/>
    <property type="match status" value="1"/>
</dbReference>
<feature type="compositionally biased region" description="Acidic residues" evidence="6">
    <location>
        <begin position="1098"/>
        <end position="1127"/>
    </location>
</feature>
<comment type="subcellular location">
    <subcellularLocation>
        <location evidence="1">Nucleus</location>
        <location evidence="1">Nucleolus</location>
    </subcellularLocation>
</comment>
<feature type="domain" description="S1 motif" evidence="7">
    <location>
        <begin position="263"/>
        <end position="332"/>
    </location>
</feature>
<evidence type="ECO:0000256" key="5">
    <source>
        <dbReference type="ARBA" id="ARBA00023242"/>
    </source>
</evidence>
<dbReference type="Pfam" id="PF23459">
    <property type="entry name" value="S1_RRP5"/>
    <property type="match status" value="2"/>
</dbReference>
<dbReference type="SMART" id="SM00386">
    <property type="entry name" value="HAT"/>
    <property type="match status" value="5"/>
</dbReference>
<dbReference type="GO" id="GO:0003723">
    <property type="term" value="F:RNA binding"/>
    <property type="evidence" value="ECO:0007669"/>
    <property type="project" value="TreeGrafter"/>
</dbReference>
<evidence type="ECO:0000259" key="7">
    <source>
        <dbReference type="PROSITE" id="PS50126"/>
    </source>
</evidence>
<feature type="region of interest" description="Disordered" evidence="6">
    <location>
        <begin position="85"/>
        <end position="109"/>
    </location>
</feature>
<feature type="compositionally biased region" description="Acidic residues" evidence="6">
    <location>
        <begin position="1190"/>
        <end position="1207"/>
    </location>
</feature>
<dbReference type="InterPro" id="IPR048059">
    <property type="entry name" value="Rrp5_S1_rpt_hs1_sc1"/>
</dbReference>
<dbReference type="InterPro" id="IPR012340">
    <property type="entry name" value="NA-bd_OB-fold"/>
</dbReference>
<feature type="compositionally biased region" description="Acidic residues" evidence="6">
    <location>
        <begin position="1134"/>
        <end position="1145"/>
    </location>
</feature>
<accession>A0A4Q9Q840</accession>
<feature type="region of interest" description="Disordered" evidence="6">
    <location>
        <begin position="1"/>
        <end position="59"/>
    </location>
</feature>
<dbReference type="Proteomes" id="UP000292082">
    <property type="component" value="Unassembled WGS sequence"/>
</dbReference>
<keyword evidence="3" id="KW-0698">rRNA processing</keyword>
<keyword evidence="4" id="KW-0677">Repeat</keyword>
<dbReference type="CDD" id="cd05693">
    <property type="entry name" value="S1_Rrp5_repeat_hs1_sc1"/>
    <property type="match status" value="1"/>
</dbReference>
<dbReference type="SMART" id="SM00316">
    <property type="entry name" value="S1"/>
    <property type="match status" value="10"/>
</dbReference>
<dbReference type="CDD" id="cd05707">
    <property type="entry name" value="S1_Rrp5_repeat_sc11"/>
    <property type="match status" value="1"/>
</dbReference>
<dbReference type="InterPro" id="IPR055430">
    <property type="entry name" value="HAT_Syf1_CNRKL1_C"/>
</dbReference>
<dbReference type="FunFam" id="2.40.50.140:FF:000103">
    <property type="entry name" value="protein RRP5 homolog"/>
    <property type="match status" value="1"/>
</dbReference>
<dbReference type="PROSITE" id="PS50126">
    <property type="entry name" value="S1"/>
    <property type="match status" value="10"/>
</dbReference>
<protein>
    <submittedName>
        <fullName evidence="8">U3 snoRNP-associated protein Rrp5</fullName>
    </submittedName>
</protein>
<dbReference type="GO" id="GO:0032040">
    <property type="term" value="C:small-subunit processome"/>
    <property type="evidence" value="ECO:0007669"/>
    <property type="project" value="TreeGrafter"/>
</dbReference>
<dbReference type="EMBL" id="ML145088">
    <property type="protein sequence ID" value="TBU63713.1"/>
    <property type="molecule type" value="Genomic_DNA"/>
</dbReference>
<feature type="domain" description="S1 motif" evidence="7">
    <location>
        <begin position="905"/>
        <end position="974"/>
    </location>
</feature>
<feature type="domain" description="S1 motif" evidence="7">
    <location>
        <begin position="716"/>
        <end position="790"/>
    </location>
</feature>
<evidence type="ECO:0000313" key="8">
    <source>
        <dbReference type="EMBL" id="TBU63713.1"/>
    </source>
</evidence>
<evidence type="ECO:0000256" key="3">
    <source>
        <dbReference type="ARBA" id="ARBA00022552"/>
    </source>
</evidence>
<feature type="domain" description="S1 motif" evidence="7">
    <location>
        <begin position="628"/>
        <end position="697"/>
    </location>
</feature>
<dbReference type="Pfam" id="PF00575">
    <property type="entry name" value="S1"/>
    <property type="match status" value="2"/>
</dbReference>
<dbReference type="InterPro" id="IPR057301">
    <property type="entry name" value="Rrp5_OB_4th"/>
</dbReference>
<organism evidence="8 9">
    <name type="scientific">Dichomitus squalens</name>
    <dbReference type="NCBI Taxonomy" id="114155"/>
    <lineage>
        <taxon>Eukaryota</taxon>
        <taxon>Fungi</taxon>
        <taxon>Dikarya</taxon>
        <taxon>Basidiomycota</taxon>
        <taxon>Agaricomycotina</taxon>
        <taxon>Agaricomycetes</taxon>
        <taxon>Polyporales</taxon>
        <taxon>Polyporaceae</taxon>
        <taxon>Dichomitus</taxon>
    </lineage>
</organism>
<evidence type="ECO:0000256" key="4">
    <source>
        <dbReference type="ARBA" id="ARBA00022737"/>
    </source>
</evidence>
<dbReference type="SUPFAM" id="SSF48452">
    <property type="entry name" value="TPR-like"/>
    <property type="match status" value="1"/>
</dbReference>
<keyword evidence="5" id="KW-0539">Nucleus</keyword>
<dbReference type="InterPro" id="IPR011990">
    <property type="entry name" value="TPR-like_helical_dom_sf"/>
</dbReference>
<dbReference type="PANTHER" id="PTHR23270">
    <property type="entry name" value="PROGRAMMED CELL DEATH PROTEIN 11 PRE-RRNA PROCESSING PROTEIN RRP5"/>
    <property type="match status" value="1"/>
</dbReference>
<feature type="region of interest" description="Disordered" evidence="6">
    <location>
        <begin position="1157"/>
        <end position="1235"/>
    </location>
</feature>
<feature type="domain" description="S1 motif" evidence="7">
    <location>
        <begin position="353"/>
        <end position="421"/>
    </location>
</feature>
<dbReference type="FunFam" id="2.40.50.140:FF:000159">
    <property type="entry name" value="rRNA biogenesis protein rrp5"/>
    <property type="match status" value="1"/>
</dbReference>
<dbReference type="Gene3D" id="2.40.50.140">
    <property type="entry name" value="Nucleic acid-binding proteins"/>
    <property type="match status" value="9"/>
</dbReference>
<evidence type="ECO:0000256" key="2">
    <source>
        <dbReference type="ARBA" id="ARBA00011524"/>
    </source>
</evidence>
<dbReference type="InterPro" id="IPR003107">
    <property type="entry name" value="HAT"/>
</dbReference>
<dbReference type="InterPro" id="IPR003029">
    <property type="entry name" value="S1_domain"/>
</dbReference>
<feature type="domain" description="S1 motif" evidence="7">
    <location>
        <begin position="811"/>
        <end position="879"/>
    </location>
</feature>
<feature type="compositionally biased region" description="Low complexity" evidence="6">
    <location>
        <begin position="1160"/>
        <end position="1174"/>
    </location>
</feature>
<evidence type="ECO:0000256" key="6">
    <source>
        <dbReference type="SAM" id="MobiDB-lite"/>
    </source>
</evidence>
<dbReference type="InterPro" id="IPR057302">
    <property type="entry name" value="Rrp5_S1"/>
</dbReference>
<reference evidence="8 9" key="1">
    <citation type="submission" date="2019-01" db="EMBL/GenBank/DDBJ databases">
        <title>Draft genome sequences of three monokaryotic isolates of the white-rot basidiomycete fungus Dichomitus squalens.</title>
        <authorList>
            <consortium name="DOE Joint Genome Institute"/>
            <person name="Lopez S.C."/>
            <person name="Andreopoulos B."/>
            <person name="Pangilinan J."/>
            <person name="Lipzen A."/>
            <person name="Riley R."/>
            <person name="Ahrendt S."/>
            <person name="Ng V."/>
            <person name="Barry K."/>
            <person name="Daum C."/>
            <person name="Grigoriev I.V."/>
            <person name="Hilden K.S."/>
            <person name="Makela M.R."/>
            <person name="de Vries R.P."/>
        </authorList>
    </citation>
    <scope>NUCLEOTIDE SEQUENCE [LARGE SCALE GENOMIC DNA]</scope>
    <source>
        <strain evidence="8 9">CBS 464.89</strain>
    </source>
</reference>
<feature type="region of interest" description="Disordered" evidence="6">
    <location>
        <begin position="1073"/>
        <end position="1145"/>
    </location>
</feature>
<dbReference type="Pfam" id="PF24685">
    <property type="entry name" value="OB_RRP5_4th"/>
    <property type="match status" value="1"/>
</dbReference>
<dbReference type="GO" id="GO:0006364">
    <property type="term" value="P:rRNA processing"/>
    <property type="evidence" value="ECO:0007669"/>
    <property type="project" value="UniProtKB-KW"/>
</dbReference>